<evidence type="ECO:0000313" key="2">
    <source>
        <dbReference type="Proteomes" id="UP000221891"/>
    </source>
</evidence>
<protein>
    <submittedName>
        <fullName evidence="1">Uncharacterized protein</fullName>
    </submittedName>
</protein>
<keyword evidence="2" id="KW-1185">Reference proteome</keyword>
<accession>A0A223G0H0</accession>
<gene>
    <name evidence="1" type="ORF">PVPSE2_06</name>
</gene>
<proteinExistence type="predicted"/>
<name>A0A223G0H0_9CAUD</name>
<evidence type="ECO:0000313" key="1">
    <source>
        <dbReference type="EMBL" id="AST15507.1"/>
    </source>
</evidence>
<dbReference type="EMBL" id="MF431252">
    <property type="protein sequence ID" value="AST15507.1"/>
    <property type="molecule type" value="Genomic_DNA"/>
</dbReference>
<dbReference type="Proteomes" id="UP000221891">
    <property type="component" value="Segment"/>
</dbReference>
<sequence>MNLQSDKVFYHCKPVLDTEAFEDAQLMAHIAVNNLSSNIPADAFWAAAMQALKAAYAGEKK</sequence>
<reference evidence="1 2" key="1">
    <citation type="submission" date="2017-07" db="EMBL/GenBank/DDBJ databases">
        <title>Control of Salmonella enteritidis biofilms on food contact surfaces with bacteriophage PVP-SE2.</title>
        <authorList>
            <person name="Milho C."/>
            <person name="Silva M.D."/>
            <person name="Melo L.D.R."/>
            <person name="Santos S.B."/>
            <person name="Azeredo J."/>
            <person name="Sillankorva S."/>
        </authorList>
    </citation>
    <scope>NUCLEOTIDE SEQUENCE [LARGE SCALE GENOMIC DNA]</scope>
</reference>
<organism evidence="1 2">
    <name type="scientific">Salmonella phage vB_SenS_PVP-SE2</name>
    <dbReference type="NCBI Taxonomy" id="2024214"/>
    <lineage>
        <taxon>Viruses</taxon>
        <taxon>Duplodnaviria</taxon>
        <taxon>Heunggongvirae</taxon>
        <taxon>Uroviricota</taxon>
        <taxon>Caudoviricetes</taxon>
        <taxon>Sarkviridae</taxon>
        <taxon>Guernseyvirinae</taxon>
        <taxon>Jerseyvirus</taxon>
        <taxon>Jerseyvirus PVPSE2</taxon>
    </lineage>
</organism>